<evidence type="ECO:0000313" key="3">
    <source>
        <dbReference type="EMBL" id="QPJ63272.1"/>
    </source>
</evidence>
<reference evidence="3 4" key="1">
    <citation type="submission" date="2020-02" db="EMBL/GenBank/DDBJ databases">
        <title>Genomic and physiological characterization of two novel Nitrospinaceae genera.</title>
        <authorList>
            <person name="Mueller A.J."/>
            <person name="Jung M.-Y."/>
            <person name="Strachan C.R."/>
            <person name="Herbold C.W."/>
            <person name="Kirkegaard R.H."/>
            <person name="Daims H."/>
        </authorList>
    </citation>
    <scope>NUCLEOTIDE SEQUENCE [LARGE SCALE GENOMIC DNA]</scope>
    <source>
        <strain evidence="3">EB</strain>
    </source>
</reference>
<feature type="signal peptide" evidence="1">
    <location>
        <begin position="1"/>
        <end position="20"/>
    </location>
</feature>
<dbReference type="EMBL" id="CP048685">
    <property type="protein sequence ID" value="QPJ63272.1"/>
    <property type="molecule type" value="Genomic_DNA"/>
</dbReference>
<organism evidence="3 4">
    <name type="scientific">Candidatus Nitronauta litoralis</name>
    <dbReference type="NCBI Taxonomy" id="2705533"/>
    <lineage>
        <taxon>Bacteria</taxon>
        <taxon>Pseudomonadati</taxon>
        <taxon>Nitrospinota/Tectimicrobiota group</taxon>
        <taxon>Nitrospinota</taxon>
        <taxon>Nitrospinia</taxon>
        <taxon>Nitrospinales</taxon>
        <taxon>Nitrospinaceae</taxon>
        <taxon>Candidatus Nitronauta</taxon>
    </lineage>
</organism>
<dbReference type="PANTHER" id="PTHR23150">
    <property type="entry name" value="SULFATASE MODIFYING FACTOR 1, 2"/>
    <property type="match status" value="1"/>
</dbReference>
<accession>A0A7T0BYK1</accession>
<dbReference type="Proteomes" id="UP000594688">
    <property type="component" value="Chromosome"/>
</dbReference>
<feature type="chain" id="PRO_5032401207" evidence="1">
    <location>
        <begin position="21"/>
        <end position="317"/>
    </location>
</feature>
<proteinExistence type="predicted"/>
<dbReference type="InterPro" id="IPR042095">
    <property type="entry name" value="SUMF_sf"/>
</dbReference>
<evidence type="ECO:0000256" key="1">
    <source>
        <dbReference type="SAM" id="SignalP"/>
    </source>
</evidence>
<gene>
    <name evidence="3" type="ORF">G3M70_15875</name>
</gene>
<dbReference type="SUPFAM" id="SSF56436">
    <property type="entry name" value="C-type lectin-like"/>
    <property type="match status" value="1"/>
</dbReference>
<dbReference type="KEGG" id="nli:G3M70_15875"/>
<dbReference type="PANTHER" id="PTHR23150:SF19">
    <property type="entry name" value="FORMYLGLYCINE-GENERATING ENZYME"/>
    <property type="match status" value="1"/>
</dbReference>
<dbReference type="Gene3D" id="3.90.1580.10">
    <property type="entry name" value="paralog of FGE (formylglycine-generating enzyme)"/>
    <property type="match status" value="1"/>
</dbReference>
<sequence length="317" mass="35803">MKFGAIFTSLLALLLLPACGQEPETIEEAPSVAQIEEAAGGTPTTTPAQQGVNPIKYTGEDKKYQEQAPEGMVYIKGGCFIQGTNEAQVDEKWEHEVCLDGFYLDKYEVTQKRWKALIDYNPSKFVGDDLPVEQVNYYDIQEYINLSNGQCRLPTESEWEYAAGGGLVRTRYYWGNMMDGDFAWFEDNSEAKTHPVGQKKPNQFGLYDMMGNVWEWTEDWYTPTYEPAKVTNPHGPAKGEFRVIRGGGLDTSAGGLRITNRTWLHPKNRVFTKITTYGGIINEIFNFIGFRCARDLNVPLQTDSVEPEEKTISSEPQ</sequence>
<dbReference type="AlphaFoldDB" id="A0A7T0BYK1"/>
<dbReference type="InterPro" id="IPR051043">
    <property type="entry name" value="Sulfatase_Mod_Factor_Kinase"/>
</dbReference>
<evidence type="ECO:0000313" key="4">
    <source>
        <dbReference type="Proteomes" id="UP000594688"/>
    </source>
</evidence>
<protein>
    <submittedName>
        <fullName evidence="3">Formylglycine-generating enzyme family protein</fullName>
    </submittedName>
</protein>
<feature type="domain" description="Sulfatase-modifying factor enzyme-like" evidence="2">
    <location>
        <begin position="70"/>
        <end position="267"/>
    </location>
</feature>
<dbReference type="GO" id="GO:0120147">
    <property type="term" value="F:formylglycine-generating oxidase activity"/>
    <property type="evidence" value="ECO:0007669"/>
    <property type="project" value="TreeGrafter"/>
</dbReference>
<dbReference type="InterPro" id="IPR016187">
    <property type="entry name" value="CTDL_fold"/>
</dbReference>
<evidence type="ECO:0000259" key="2">
    <source>
        <dbReference type="Pfam" id="PF03781"/>
    </source>
</evidence>
<dbReference type="Pfam" id="PF03781">
    <property type="entry name" value="FGE-sulfatase"/>
    <property type="match status" value="1"/>
</dbReference>
<name>A0A7T0BYK1_9BACT</name>
<dbReference type="InterPro" id="IPR005532">
    <property type="entry name" value="SUMF_dom"/>
</dbReference>
<keyword evidence="1" id="KW-0732">Signal</keyword>